<dbReference type="PANTHER" id="PTHR40055:SF1">
    <property type="entry name" value="TRANSCRIPTIONAL REGULATOR YGIV-RELATED"/>
    <property type="match status" value="1"/>
</dbReference>
<evidence type="ECO:0000256" key="2">
    <source>
        <dbReference type="ARBA" id="ARBA00023163"/>
    </source>
</evidence>
<dbReference type="Gene3D" id="1.10.10.60">
    <property type="entry name" value="Homeodomain-like"/>
    <property type="match status" value="2"/>
</dbReference>
<dbReference type="InterPro" id="IPR010499">
    <property type="entry name" value="AraC_E-bd"/>
</dbReference>
<evidence type="ECO:0000256" key="1">
    <source>
        <dbReference type="ARBA" id="ARBA00023015"/>
    </source>
</evidence>
<dbReference type="SUPFAM" id="SSF46689">
    <property type="entry name" value="Homeodomain-like"/>
    <property type="match status" value="2"/>
</dbReference>
<organism evidence="3 4">
    <name type="scientific">Bacteroides fragilis</name>
    <dbReference type="NCBI Taxonomy" id="817"/>
    <lineage>
        <taxon>Bacteria</taxon>
        <taxon>Pseudomonadati</taxon>
        <taxon>Bacteroidota</taxon>
        <taxon>Bacteroidia</taxon>
        <taxon>Bacteroidales</taxon>
        <taxon>Bacteroidaceae</taxon>
        <taxon>Bacteroides</taxon>
    </lineage>
</organism>
<dbReference type="Proteomes" id="UP000286270">
    <property type="component" value="Unassembled WGS sequence"/>
</dbReference>
<comment type="caution">
    <text evidence="3">The sequence shown here is derived from an EMBL/GenBank/DDBJ whole genome shotgun (WGS) entry which is preliminary data.</text>
</comment>
<dbReference type="InterPro" id="IPR025868">
    <property type="entry name" value="Zn_ribbon_dom_put"/>
</dbReference>
<dbReference type="InterPro" id="IPR018060">
    <property type="entry name" value="HTH_AraC"/>
</dbReference>
<dbReference type="InterPro" id="IPR050908">
    <property type="entry name" value="SmbC-like"/>
</dbReference>
<dbReference type="InterPro" id="IPR011256">
    <property type="entry name" value="Reg_factor_effector_dom_sf"/>
</dbReference>
<dbReference type="Pfam" id="PF12674">
    <property type="entry name" value="Zn_ribbon_2"/>
    <property type="match status" value="1"/>
</dbReference>
<dbReference type="AlphaFoldDB" id="A0A3E5IC77"/>
<name>A0A3E5IC77_BACFG</name>
<keyword evidence="2" id="KW-0804">Transcription</keyword>
<reference evidence="3 4" key="1">
    <citation type="submission" date="2018-08" db="EMBL/GenBank/DDBJ databases">
        <title>A genome reference for cultivated species of the human gut microbiota.</title>
        <authorList>
            <person name="Zou Y."/>
            <person name="Xue W."/>
            <person name="Luo G."/>
        </authorList>
    </citation>
    <scope>NUCLEOTIDE SEQUENCE [LARGE SCALE GENOMIC DNA]</scope>
    <source>
        <strain evidence="3 4">AF14-26</strain>
    </source>
</reference>
<dbReference type="GO" id="GO:0003700">
    <property type="term" value="F:DNA-binding transcription factor activity"/>
    <property type="evidence" value="ECO:0007669"/>
    <property type="project" value="InterPro"/>
</dbReference>
<evidence type="ECO:0000313" key="4">
    <source>
        <dbReference type="Proteomes" id="UP000286270"/>
    </source>
</evidence>
<dbReference type="GO" id="GO:0043565">
    <property type="term" value="F:sequence-specific DNA binding"/>
    <property type="evidence" value="ECO:0007669"/>
    <property type="project" value="InterPro"/>
</dbReference>
<gene>
    <name evidence="3" type="ORF">DWW08_16215</name>
</gene>
<protein>
    <submittedName>
        <fullName evidence="3">Helix-turn-helix domain-containing protein</fullName>
    </submittedName>
</protein>
<evidence type="ECO:0000313" key="3">
    <source>
        <dbReference type="EMBL" id="RGV50764.1"/>
    </source>
</evidence>
<dbReference type="Gene3D" id="3.20.80.10">
    <property type="entry name" value="Regulatory factor, effector binding domain"/>
    <property type="match status" value="1"/>
</dbReference>
<dbReference type="InterPro" id="IPR029442">
    <property type="entry name" value="GyrI-like"/>
</dbReference>
<dbReference type="PANTHER" id="PTHR40055">
    <property type="entry name" value="TRANSCRIPTIONAL REGULATOR YGIV-RELATED"/>
    <property type="match status" value="1"/>
</dbReference>
<dbReference type="SMART" id="SM00342">
    <property type="entry name" value="HTH_ARAC"/>
    <property type="match status" value="1"/>
</dbReference>
<sequence>MSKRYCQSCGMPLRFDMEEWLGTNLDGSKSDTFCYYCLKDGKYTVDVSMHEMIDIWLKYVNKYNMYAHTVYSPEELKMILEKRLPTLNRWKQKQDTKNVHNQAIQSIVNYISNHLFEDFDIITLCQKCGMSEYHFRRVFKFIVGENIGNYIQRLRLEYAAHLLTSTEYTLSRIAELAGYQNKYSIAKAFKKHFGVSTSLFKEIFTPRRRNAHTSLTPRIIMINKMFVSCLEVGKAYENKFQYKMVWDKLLYYARFNRIDKKHTNFVSLSLDNPAITPEDKCRFYVGIIMNDIPDAKLNTVQIPNGRYAIFRHIGSYDFLCNLYRIIYEEWFPDSQYYPQNTFSFEVYINSPCDTDVPELITDIYIPVLKKKIFTDIK</sequence>
<dbReference type="InterPro" id="IPR009057">
    <property type="entry name" value="Homeodomain-like_sf"/>
</dbReference>
<dbReference type="RefSeq" id="WP_122128620.1">
    <property type="nucleotide sequence ID" value="NZ_JADPAE010000002.1"/>
</dbReference>
<dbReference type="EMBL" id="QRZH01000015">
    <property type="protein sequence ID" value="RGV50764.1"/>
    <property type="molecule type" value="Genomic_DNA"/>
</dbReference>
<dbReference type="Pfam" id="PF12833">
    <property type="entry name" value="HTH_18"/>
    <property type="match status" value="1"/>
</dbReference>
<proteinExistence type="predicted"/>
<keyword evidence="1" id="KW-0805">Transcription regulation</keyword>
<dbReference type="SMART" id="SM00871">
    <property type="entry name" value="AraC_E_bind"/>
    <property type="match status" value="1"/>
</dbReference>
<dbReference type="SUPFAM" id="SSF55136">
    <property type="entry name" value="Probable bacterial effector-binding domain"/>
    <property type="match status" value="1"/>
</dbReference>
<dbReference type="Pfam" id="PF06445">
    <property type="entry name" value="GyrI-like"/>
    <property type="match status" value="1"/>
</dbReference>
<dbReference type="PROSITE" id="PS01124">
    <property type="entry name" value="HTH_ARAC_FAMILY_2"/>
    <property type="match status" value="1"/>
</dbReference>
<accession>A0A3E5IC77</accession>